<gene>
    <name evidence="1" type="ORF">GCM10010446_05190</name>
</gene>
<proteinExistence type="predicted"/>
<reference evidence="1 2" key="1">
    <citation type="journal article" date="2019" name="Int. J. Syst. Evol. Microbiol.">
        <title>The Global Catalogue of Microorganisms (GCM) 10K type strain sequencing project: providing services to taxonomists for standard genome sequencing and annotation.</title>
        <authorList>
            <consortium name="The Broad Institute Genomics Platform"/>
            <consortium name="The Broad Institute Genome Sequencing Center for Infectious Disease"/>
            <person name="Wu L."/>
            <person name="Ma J."/>
        </authorList>
    </citation>
    <scope>NUCLEOTIDE SEQUENCE [LARGE SCALE GENOMIC DNA]</scope>
    <source>
        <strain evidence="1 2">JCM 9088</strain>
    </source>
</reference>
<protein>
    <submittedName>
        <fullName evidence="1">Uncharacterized protein</fullName>
    </submittedName>
</protein>
<organism evidence="1 2">
    <name type="scientific">Streptomyces enissocaesilis</name>
    <dbReference type="NCBI Taxonomy" id="332589"/>
    <lineage>
        <taxon>Bacteria</taxon>
        <taxon>Bacillati</taxon>
        <taxon>Actinomycetota</taxon>
        <taxon>Actinomycetes</taxon>
        <taxon>Kitasatosporales</taxon>
        <taxon>Streptomycetaceae</taxon>
        <taxon>Streptomyces</taxon>
        <taxon>Streptomyces rochei group</taxon>
    </lineage>
</organism>
<dbReference type="RefSeq" id="WP_344489889.1">
    <property type="nucleotide sequence ID" value="NZ_BAAAUD010000008.1"/>
</dbReference>
<dbReference type="EMBL" id="BAAAUD010000008">
    <property type="protein sequence ID" value="GAA2923969.1"/>
    <property type="molecule type" value="Genomic_DNA"/>
</dbReference>
<evidence type="ECO:0000313" key="1">
    <source>
        <dbReference type="EMBL" id="GAA2923969.1"/>
    </source>
</evidence>
<keyword evidence="2" id="KW-1185">Reference proteome</keyword>
<accession>A0ABN3WPR3</accession>
<evidence type="ECO:0000313" key="2">
    <source>
        <dbReference type="Proteomes" id="UP001500403"/>
    </source>
</evidence>
<comment type="caution">
    <text evidence="1">The sequence shown here is derived from an EMBL/GenBank/DDBJ whole genome shotgun (WGS) entry which is preliminary data.</text>
</comment>
<sequence length="73" mass="7773">MLAEFLTGEVPQLTSDATTFVPTVSAVATGGIGNREILYGKVEREDSDLHDFACAGDSQGHTVMTAGLFRRRG</sequence>
<dbReference type="Proteomes" id="UP001500403">
    <property type="component" value="Unassembled WGS sequence"/>
</dbReference>
<name>A0ABN3WPR3_9ACTN</name>